<keyword evidence="1" id="KW-0472">Membrane</keyword>
<keyword evidence="1" id="KW-0812">Transmembrane</keyword>
<keyword evidence="3" id="KW-1185">Reference proteome</keyword>
<dbReference type="EMBL" id="JAPQKL010000003">
    <property type="protein sequence ID" value="KAJ5139335.1"/>
    <property type="molecule type" value="Genomic_DNA"/>
</dbReference>
<feature type="transmembrane region" description="Helical" evidence="1">
    <location>
        <begin position="169"/>
        <end position="190"/>
    </location>
</feature>
<dbReference type="RefSeq" id="XP_056523984.1">
    <property type="nucleotide sequence ID" value="XM_056664927.1"/>
</dbReference>
<evidence type="ECO:0000313" key="2">
    <source>
        <dbReference type="EMBL" id="KAJ5139335.1"/>
    </source>
</evidence>
<evidence type="ECO:0000313" key="3">
    <source>
        <dbReference type="Proteomes" id="UP001149079"/>
    </source>
</evidence>
<dbReference type="GeneID" id="81404097"/>
<accession>A0A9W9L6X8</accession>
<comment type="caution">
    <text evidence="2">The sequence shown here is derived from an EMBL/GenBank/DDBJ whole genome shotgun (WGS) entry which is preliminary data.</text>
</comment>
<reference evidence="2" key="1">
    <citation type="submission" date="2022-11" db="EMBL/GenBank/DDBJ databases">
        <authorList>
            <person name="Petersen C."/>
        </authorList>
    </citation>
    <scope>NUCLEOTIDE SEQUENCE</scope>
    <source>
        <strain evidence="2">IBT 22155</strain>
    </source>
</reference>
<evidence type="ECO:0000256" key="1">
    <source>
        <dbReference type="SAM" id="Phobius"/>
    </source>
</evidence>
<dbReference type="PANTHER" id="PTHR37535:SF3">
    <property type="entry name" value="FLUG DOMAIN-CONTAINING PROTEIN"/>
    <property type="match status" value="1"/>
</dbReference>
<sequence>MGRRQFFAQRDEFAKKKRRERLEKSGYVFGAHAHEDAIRDKDKRIEKTKRMYKEHAELWKDPPSHKLIKEFVRWYIHSAQGRLSKNGRPVAKSVVSFAERFFGGLEEERQMSVALEDRKEIFNWIKRSLTAEGIIENIESPNHSFARKDFLRTVASLWQTDHRRFIPGLLKVIILFTLQLYLFTGARIGAV</sequence>
<gene>
    <name evidence="2" type="ORF">N7515_004183</name>
</gene>
<dbReference type="AlphaFoldDB" id="A0A9W9L6X8"/>
<dbReference type="OrthoDB" id="5400577at2759"/>
<proteinExistence type="predicted"/>
<name>A0A9W9L6X8_9EURO</name>
<dbReference type="Proteomes" id="UP001149079">
    <property type="component" value="Unassembled WGS sequence"/>
</dbReference>
<feature type="non-terminal residue" evidence="2">
    <location>
        <position position="1"/>
    </location>
</feature>
<protein>
    <submittedName>
        <fullName evidence="2">Uncharacterized protein</fullName>
    </submittedName>
</protein>
<dbReference type="PANTHER" id="PTHR37535">
    <property type="entry name" value="FLUG DOMAIN PROTEIN"/>
    <property type="match status" value="1"/>
</dbReference>
<reference evidence="2" key="2">
    <citation type="journal article" date="2023" name="IMA Fungus">
        <title>Comparative genomic study of the Penicillium genus elucidates a diverse pangenome and 15 lateral gene transfer events.</title>
        <authorList>
            <person name="Petersen C."/>
            <person name="Sorensen T."/>
            <person name="Nielsen M.R."/>
            <person name="Sondergaard T.E."/>
            <person name="Sorensen J.L."/>
            <person name="Fitzpatrick D.A."/>
            <person name="Frisvad J.C."/>
            <person name="Nielsen K.L."/>
        </authorList>
    </citation>
    <scope>NUCLEOTIDE SEQUENCE</scope>
    <source>
        <strain evidence="2">IBT 22155</strain>
    </source>
</reference>
<organism evidence="2 3">
    <name type="scientific">Penicillium bovifimosum</name>
    <dbReference type="NCBI Taxonomy" id="126998"/>
    <lineage>
        <taxon>Eukaryota</taxon>
        <taxon>Fungi</taxon>
        <taxon>Dikarya</taxon>
        <taxon>Ascomycota</taxon>
        <taxon>Pezizomycotina</taxon>
        <taxon>Eurotiomycetes</taxon>
        <taxon>Eurotiomycetidae</taxon>
        <taxon>Eurotiales</taxon>
        <taxon>Aspergillaceae</taxon>
        <taxon>Penicillium</taxon>
    </lineage>
</organism>
<keyword evidence="1" id="KW-1133">Transmembrane helix</keyword>